<dbReference type="SUPFAM" id="SSF57716">
    <property type="entry name" value="Glucocorticoid receptor-like (DNA-binding domain)"/>
    <property type="match status" value="1"/>
</dbReference>
<protein>
    <recommendedName>
        <fullName evidence="10">GATA-type domain-containing protein</fullName>
    </recommendedName>
</protein>
<dbReference type="InterPro" id="IPR013088">
    <property type="entry name" value="Znf_NHR/GATA"/>
</dbReference>
<dbReference type="EMBL" id="JARQZJ010000068">
    <property type="protein sequence ID" value="KAK9881294.1"/>
    <property type="molecule type" value="Genomic_DNA"/>
</dbReference>
<keyword evidence="4" id="KW-0862">Zinc</keyword>
<dbReference type="GO" id="GO:0045165">
    <property type="term" value="P:cell fate commitment"/>
    <property type="evidence" value="ECO:0007669"/>
    <property type="project" value="TreeGrafter"/>
</dbReference>
<keyword evidence="12" id="KW-1185">Reference proteome</keyword>
<dbReference type="PRINTS" id="PR00619">
    <property type="entry name" value="GATAZNFINGER"/>
</dbReference>
<feature type="compositionally biased region" description="Polar residues" evidence="9">
    <location>
        <begin position="466"/>
        <end position="477"/>
    </location>
</feature>
<organism evidence="11 12">
    <name type="scientific">Henosepilachna vigintioctopunctata</name>
    <dbReference type="NCBI Taxonomy" id="420089"/>
    <lineage>
        <taxon>Eukaryota</taxon>
        <taxon>Metazoa</taxon>
        <taxon>Ecdysozoa</taxon>
        <taxon>Arthropoda</taxon>
        <taxon>Hexapoda</taxon>
        <taxon>Insecta</taxon>
        <taxon>Pterygota</taxon>
        <taxon>Neoptera</taxon>
        <taxon>Endopterygota</taxon>
        <taxon>Coleoptera</taxon>
        <taxon>Polyphaga</taxon>
        <taxon>Cucujiformia</taxon>
        <taxon>Coccinelloidea</taxon>
        <taxon>Coccinellidae</taxon>
        <taxon>Epilachninae</taxon>
        <taxon>Epilachnini</taxon>
        <taxon>Henosepilachna</taxon>
    </lineage>
</organism>
<evidence type="ECO:0000256" key="1">
    <source>
        <dbReference type="ARBA" id="ARBA00004123"/>
    </source>
</evidence>
<dbReference type="PANTHER" id="PTHR10071:SF337">
    <property type="entry name" value="GATA-BINDING FACTOR A"/>
    <property type="match status" value="1"/>
</dbReference>
<reference evidence="11 12" key="1">
    <citation type="submission" date="2023-03" db="EMBL/GenBank/DDBJ databases">
        <title>Genome insight into feeding habits of ladybird beetles.</title>
        <authorList>
            <person name="Li H.-S."/>
            <person name="Huang Y.-H."/>
            <person name="Pang H."/>
        </authorList>
    </citation>
    <scope>NUCLEOTIDE SEQUENCE [LARGE SCALE GENOMIC DNA]</scope>
    <source>
        <strain evidence="11">SYSU_2023b</strain>
        <tissue evidence="11">Whole body</tissue>
    </source>
</reference>
<keyword evidence="6" id="KW-0804">Transcription</keyword>
<keyword evidence="2" id="KW-0479">Metal-binding</keyword>
<dbReference type="InterPro" id="IPR039355">
    <property type="entry name" value="Transcription_factor_GATA"/>
</dbReference>
<dbReference type="GO" id="GO:0000981">
    <property type="term" value="F:DNA-binding transcription factor activity, RNA polymerase II-specific"/>
    <property type="evidence" value="ECO:0007669"/>
    <property type="project" value="TreeGrafter"/>
</dbReference>
<accession>A0AAW1UPB9</accession>
<dbReference type="GO" id="GO:0005634">
    <property type="term" value="C:nucleus"/>
    <property type="evidence" value="ECO:0007669"/>
    <property type="project" value="UniProtKB-SubCell"/>
</dbReference>
<name>A0AAW1UPB9_9CUCU</name>
<comment type="subcellular location">
    <subcellularLocation>
        <location evidence="1">Nucleus</location>
    </subcellularLocation>
</comment>
<dbReference type="PROSITE" id="PS50114">
    <property type="entry name" value="GATA_ZN_FINGER_2"/>
    <property type="match status" value="1"/>
</dbReference>
<keyword evidence="7" id="KW-0539">Nucleus</keyword>
<evidence type="ECO:0000256" key="6">
    <source>
        <dbReference type="ARBA" id="ARBA00023163"/>
    </source>
</evidence>
<dbReference type="Gene3D" id="3.30.50.10">
    <property type="entry name" value="Erythroid Transcription Factor GATA-1, subunit A"/>
    <property type="match status" value="1"/>
</dbReference>
<feature type="region of interest" description="Disordered" evidence="9">
    <location>
        <begin position="123"/>
        <end position="178"/>
    </location>
</feature>
<dbReference type="PROSITE" id="PS00344">
    <property type="entry name" value="GATA_ZN_FINGER_1"/>
    <property type="match status" value="1"/>
</dbReference>
<feature type="region of interest" description="Disordered" evidence="9">
    <location>
        <begin position="440"/>
        <end position="477"/>
    </location>
</feature>
<feature type="compositionally biased region" description="Polar residues" evidence="9">
    <location>
        <begin position="158"/>
        <end position="175"/>
    </location>
</feature>
<evidence type="ECO:0000256" key="3">
    <source>
        <dbReference type="ARBA" id="ARBA00022771"/>
    </source>
</evidence>
<dbReference type="Pfam" id="PF00320">
    <property type="entry name" value="GATA"/>
    <property type="match status" value="1"/>
</dbReference>
<keyword evidence="5" id="KW-0805">Transcription regulation</keyword>
<dbReference type="AlphaFoldDB" id="A0AAW1UPB9"/>
<dbReference type="PANTHER" id="PTHR10071">
    <property type="entry name" value="TRANSCRIPTION FACTOR GATA FAMILY MEMBER"/>
    <property type="match status" value="1"/>
</dbReference>
<evidence type="ECO:0000256" key="2">
    <source>
        <dbReference type="ARBA" id="ARBA00022723"/>
    </source>
</evidence>
<dbReference type="Proteomes" id="UP001431783">
    <property type="component" value="Unassembled WGS sequence"/>
</dbReference>
<evidence type="ECO:0000256" key="9">
    <source>
        <dbReference type="SAM" id="MobiDB-lite"/>
    </source>
</evidence>
<sequence length="477" mass="53363">MLNKLRQSSNILETMLGTSRESRRNLEINSINSELTIEPCDSNPMVDSEVIRKKDIAEPNNLQESLLKIKTENSIKYGNDRIFRPSTPMESLYYRNTGNVEDVNSDQPADLSKKTENVTCVPEIDYVKEDDAASVDSNSSDPERLEVDMSQAGDEHSNSSTNSIPSPLQQPLSDTQKPEDRNLWCALSQNGYNPSIPLTGEASQLLKKLITCRKLGMSITPTPSLSPNQYTSSTMDGRGNLTVLSDALHSEHNLKSSGRRKQSYPTKANVDDLKYEVSPTREDNEEYMDFSGGNPWCNMSVVKGGKGAANNMTRRVDLACTNCGTQTTTIWRRNLKGEMVCNACGLYYKLHGVDRPHTMRRDTIHTRRRRPKATEDHQKEKLKAITQKKGGNNNSENKDTEDMLSALRKQLQPHLIMALQGHKHANFPLIQGTQFPNFLHKGESPSGSAPELESDEETMADLPLNLVSTQMTETDSR</sequence>
<evidence type="ECO:0000256" key="7">
    <source>
        <dbReference type="ARBA" id="ARBA00023242"/>
    </source>
</evidence>
<comment type="caution">
    <text evidence="11">The sequence shown here is derived from an EMBL/GenBank/DDBJ whole genome shotgun (WGS) entry which is preliminary data.</text>
</comment>
<dbReference type="CDD" id="cd00202">
    <property type="entry name" value="ZnF_GATA"/>
    <property type="match status" value="1"/>
</dbReference>
<evidence type="ECO:0000256" key="5">
    <source>
        <dbReference type="ARBA" id="ARBA00023015"/>
    </source>
</evidence>
<dbReference type="SMART" id="SM00401">
    <property type="entry name" value="ZnF_GATA"/>
    <property type="match status" value="1"/>
</dbReference>
<evidence type="ECO:0000313" key="12">
    <source>
        <dbReference type="Proteomes" id="UP001431783"/>
    </source>
</evidence>
<evidence type="ECO:0000259" key="10">
    <source>
        <dbReference type="PROSITE" id="PS50114"/>
    </source>
</evidence>
<dbReference type="GO" id="GO:0000122">
    <property type="term" value="P:negative regulation of transcription by RNA polymerase II"/>
    <property type="evidence" value="ECO:0007669"/>
    <property type="project" value="TreeGrafter"/>
</dbReference>
<dbReference type="GO" id="GO:0008270">
    <property type="term" value="F:zinc ion binding"/>
    <property type="evidence" value="ECO:0007669"/>
    <property type="project" value="UniProtKB-KW"/>
</dbReference>
<dbReference type="GO" id="GO:0045944">
    <property type="term" value="P:positive regulation of transcription by RNA polymerase II"/>
    <property type="evidence" value="ECO:0007669"/>
    <property type="project" value="TreeGrafter"/>
</dbReference>
<evidence type="ECO:0000256" key="4">
    <source>
        <dbReference type="ARBA" id="ARBA00022833"/>
    </source>
</evidence>
<dbReference type="InterPro" id="IPR000679">
    <property type="entry name" value="Znf_GATA"/>
</dbReference>
<evidence type="ECO:0000256" key="8">
    <source>
        <dbReference type="PROSITE-ProRule" id="PRU00094"/>
    </source>
</evidence>
<proteinExistence type="predicted"/>
<evidence type="ECO:0000313" key="11">
    <source>
        <dbReference type="EMBL" id="KAK9881294.1"/>
    </source>
</evidence>
<gene>
    <name evidence="11" type="ORF">WA026_015416</name>
</gene>
<keyword evidence="3 8" id="KW-0863">Zinc-finger</keyword>
<feature type="compositionally biased region" description="Basic and acidic residues" evidence="9">
    <location>
        <begin position="141"/>
        <end position="157"/>
    </location>
</feature>
<feature type="domain" description="GATA-type" evidence="10">
    <location>
        <begin position="314"/>
        <end position="367"/>
    </location>
</feature>
<dbReference type="FunFam" id="3.30.50.10:FF:000002">
    <property type="entry name" value="Gata transcription factor gatad"/>
    <property type="match status" value="1"/>
</dbReference>
<dbReference type="GO" id="GO:0000978">
    <property type="term" value="F:RNA polymerase II cis-regulatory region sequence-specific DNA binding"/>
    <property type="evidence" value="ECO:0007669"/>
    <property type="project" value="TreeGrafter"/>
</dbReference>